<dbReference type="OrthoDB" id="9781930at2"/>
<feature type="active site" evidence="1">
    <location>
        <position position="279"/>
    </location>
</feature>
<dbReference type="Gene3D" id="3.30.2010.10">
    <property type="entry name" value="Metalloproteases ('zincins'), catalytic domain"/>
    <property type="match status" value="1"/>
</dbReference>
<dbReference type="Pfam" id="PF01435">
    <property type="entry name" value="Peptidase_M48"/>
    <property type="match status" value="1"/>
</dbReference>
<evidence type="ECO:0000313" key="4">
    <source>
        <dbReference type="EMBL" id="AZV41633.1"/>
    </source>
</evidence>
<keyword evidence="3" id="KW-0378">Hydrolase</keyword>
<evidence type="ECO:0000313" key="5">
    <source>
        <dbReference type="Proteomes" id="UP000283095"/>
    </source>
</evidence>
<feature type="active site" description="Proton donor" evidence="1">
    <location>
        <position position="362"/>
    </location>
</feature>
<dbReference type="FunFam" id="3.30.2010.10:FF:000010">
    <property type="entry name" value="M48 family peptidase"/>
    <property type="match status" value="1"/>
</dbReference>
<protein>
    <submittedName>
        <fullName evidence="4">Peptidase M48</fullName>
    </submittedName>
</protein>
<dbReference type="InterPro" id="IPR032456">
    <property type="entry name" value="Peptidase_M48_N"/>
</dbReference>
<dbReference type="GO" id="GO:0071586">
    <property type="term" value="P:CAAX-box protein processing"/>
    <property type="evidence" value="ECO:0007669"/>
    <property type="project" value="InterPro"/>
</dbReference>
<feature type="binding site" evidence="2">
    <location>
        <position position="358"/>
    </location>
    <ligand>
        <name>Zn(2+)</name>
        <dbReference type="ChEBI" id="CHEBI:29105"/>
        <note>catalytic</note>
    </ligand>
</feature>
<dbReference type="Proteomes" id="UP000283095">
    <property type="component" value="Chromosome"/>
</dbReference>
<feature type="binding site" evidence="2">
    <location>
        <position position="282"/>
    </location>
    <ligand>
        <name>Zn(2+)</name>
        <dbReference type="ChEBI" id="CHEBI:29105"/>
        <note>catalytic</note>
    </ligand>
</feature>
<dbReference type="Pfam" id="PF16491">
    <property type="entry name" value="Peptidase_M48_N"/>
    <property type="match status" value="1"/>
</dbReference>
<dbReference type="CDD" id="cd07343">
    <property type="entry name" value="M48A_Zmpste24p_like"/>
    <property type="match status" value="1"/>
</dbReference>
<keyword evidence="2" id="KW-0479">Metal-binding</keyword>
<reference evidence="4 5" key="1">
    <citation type="submission" date="2018-01" db="EMBL/GenBank/DDBJ databases">
        <title>Bacillus asahii Genome sequencing and assembly.</title>
        <authorList>
            <person name="Jiang H."/>
            <person name="Feng Y."/>
            <person name="Zhao F."/>
            <person name="Lin X."/>
        </authorList>
    </citation>
    <scope>NUCLEOTIDE SEQUENCE [LARGE SCALE GENOMIC DNA]</scope>
    <source>
        <strain evidence="4 5">OM18</strain>
    </source>
</reference>
<proteinExistence type="inferred from homology"/>
<dbReference type="KEGG" id="pasa:BAOM_1022"/>
<dbReference type="PANTHER" id="PTHR10120">
    <property type="entry name" value="CAAX PRENYL PROTEASE 1"/>
    <property type="match status" value="1"/>
</dbReference>
<keyword evidence="3" id="KW-0482">Metalloprotease</keyword>
<dbReference type="InterPro" id="IPR001915">
    <property type="entry name" value="Peptidase_M48"/>
</dbReference>
<evidence type="ECO:0000256" key="2">
    <source>
        <dbReference type="PIRSR" id="PIRSR627057-2"/>
    </source>
</evidence>
<keyword evidence="3" id="KW-0645">Protease</keyword>
<organism evidence="4 5">
    <name type="scientific">Peribacillus asahii</name>
    <dbReference type="NCBI Taxonomy" id="228899"/>
    <lineage>
        <taxon>Bacteria</taxon>
        <taxon>Bacillati</taxon>
        <taxon>Bacillota</taxon>
        <taxon>Bacilli</taxon>
        <taxon>Bacillales</taxon>
        <taxon>Bacillaceae</taxon>
        <taxon>Peribacillus</taxon>
    </lineage>
</organism>
<dbReference type="InterPro" id="IPR027057">
    <property type="entry name" value="CAXX_Prtase_1"/>
</dbReference>
<dbReference type="RefSeq" id="WP_127759282.1">
    <property type="nucleotide sequence ID" value="NZ_CP026095.1"/>
</dbReference>
<keyword evidence="2 3" id="KW-0862">Zinc</keyword>
<accession>A0A3Q9RL06</accession>
<comment type="cofactor">
    <cofactor evidence="2 3">
        <name>Zn(2+)</name>
        <dbReference type="ChEBI" id="CHEBI:29105"/>
    </cofactor>
    <text evidence="2 3">Binds 1 zinc ion per subunit.</text>
</comment>
<name>A0A3Q9RL06_9BACI</name>
<comment type="similarity">
    <text evidence="3">Belongs to the peptidase M48 family.</text>
</comment>
<dbReference type="EMBL" id="CP026095">
    <property type="protein sequence ID" value="AZV41633.1"/>
    <property type="molecule type" value="Genomic_DNA"/>
</dbReference>
<dbReference type="AlphaFoldDB" id="A0A3Q9RL06"/>
<evidence type="ECO:0000256" key="3">
    <source>
        <dbReference type="RuleBase" id="RU003983"/>
    </source>
</evidence>
<evidence type="ECO:0000256" key="1">
    <source>
        <dbReference type="PIRSR" id="PIRSR627057-1"/>
    </source>
</evidence>
<dbReference type="GO" id="GO:0004222">
    <property type="term" value="F:metalloendopeptidase activity"/>
    <property type="evidence" value="ECO:0007669"/>
    <property type="project" value="InterPro"/>
</dbReference>
<feature type="binding site" evidence="2">
    <location>
        <position position="278"/>
    </location>
    <ligand>
        <name>Zn(2+)</name>
        <dbReference type="ChEBI" id="CHEBI:29105"/>
        <note>catalytic</note>
    </ligand>
</feature>
<sequence>MARKWAGYAIIIYLVYVACMYGYIFLFADTSIPQVLKGTAADPQTFLNARELVLSEEYSNIRNFIFLVNTPFEWLIYFFILLCGVSRVFERWSMSISKWRVAQTGIYLFWLSLLTYITVFPIQYISYTFSRAYNINTQSFSAWMKDEIIGFWVNFALMFLIISVLYWLMKKSSKKWWLYAWLLSVPFSFLLMFVQPVLIDPLYNDFYPLKNKQLEEKILMLADRANIPAEHVYEVNKSEETNALNAYVTGVGANSRIVLWDTTLNKLQEDEILFIMAHEMAHYVEKHIYIGIAGYLALTFVGLWLISRLMNYIVERWGKLLKISAVDTISSLPLFLLLTGVLLFASNPLSNYVSRYQETRADRYAIEMTGDQEAAIHAFQDLTRTGLSQVHPPLLIKWLRYTHPSMLERISTIEKYDKDE</sequence>
<dbReference type="GO" id="GO:0046872">
    <property type="term" value="F:metal ion binding"/>
    <property type="evidence" value="ECO:0007669"/>
    <property type="project" value="UniProtKB-KW"/>
</dbReference>
<gene>
    <name evidence="4" type="ORF">BAOM_1022</name>
</gene>